<reference evidence="2 3" key="1">
    <citation type="submission" date="2016-04" db="EMBL/GenBank/DDBJ databases">
        <authorList>
            <person name="Chen L."/>
            <person name="Zhuang W."/>
            <person name="Wang G."/>
        </authorList>
    </citation>
    <scope>NUCLEOTIDE SEQUENCE [LARGE SCALE GENOMIC DNA]</scope>
    <source>
        <strain evidence="3">GR20</strain>
    </source>
</reference>
<dbReference type="SUPFAM" id="SSF50242">
    <property type="entry name" value="TIMP-like"/>
    <property type="match status" value="1"/>
</dbReference>
<evidence type="ECO:0000313" key="3">
    <source>
        <dbReference type="Proteomes" id="UP000192277"/>
    </source>
</evidence>
<dbReference type="EMBL" id="LWBO01000004">
    <property type="protein sequence ID" value="OQP52162.1"/>
    <property type="molecule type" value="Genomic_DNA"/>
</dbReference>
<evidence type="ECO:0000256" key="1">
    <source>
        <dbReference type="SAM" id="SignalP"/>
    </source>
</evidence>
<dbReference type="PROSITE" id="PS51257">
    <property type="entry name" value="PROKAR_LIPOPROTEIN"/>
    <property type="match status" value="1"/>
</dbReference>
<protein>
    <recommendedName>
        <fullName evidence="4">Tissue inhibitor of metalloproteinase</fullName>
    </recommendedName>
</protein>
<evidence type="ECO:0008006" key="4">
    <source>
        <dbReference type="Google" id="ProtNLM"/>
    </source>
</evidence>
<dbReference type="InterPro" id="IPR008993">
    <property type="entry name" value="TIMP-like_OB-fold"/>
</dbReference>
<accession>A0ABX3P0T4</accession>
<dbReference type="Proteomes" id="UP000192277">
    <property type="component" value="Unassembled WGS sequence"/>
</dbReference>
<organism evidence="2 3">
    <name type="scientific">Niastella koreensis</name>
    <dbReference type="NCBI Taxonomy" id="354356"/>
    <lineage>
        <taxon>Bacteria</taxon>
        <taxon>Pseudomonadati</taxon>
        <taxon>Bacteroidota</taxon>
        <taxon>Chitinophagia</taxon>
        <taxon>Chitinophagales</taxon>
        <taxon>Chitinophagaceae</taxon>
        <taxon>Niastella</taxon>
    </lineage>
</organism>
<keyword evidence="3" id="KW-1185">Reference proteome</keyword>
<sequence>MILRMNKQLALTLFSICFHFITASACDCIMHPVEKYVDTSKYIVTVKVKKLISPDVNGQSGKAILVITQSLKGTILKSQEIETDADGSDCSLTFQMNKRYLLFGNFNNSKFYVYHCSYSDEIKYSKKRIRRIRKYLKSKDQL</sequence>
<keyword evidence="1" id="KW-0732">Signal</keyword>
<name>A0ABX3P0T4_9BACT</name>
<feature type="signal peptide" evidence="1">
    <location>
        <begin position="1"/>
        <end position="25"/>
    </location>
</feature>
<evidence type="ECO:0000313" key="2">
    <source>
        <dbReference type="EMBL" id="OQP52162.1"/>
    </source>
</evidence>
<dbReference type="RefSeq" id="WP_014220206.1">
    <property type="nucleotide sequence ID" value="NZ_LWBO01000004.1"/>
</dbReference>
<gene>
    <name evidence="2" type="ORF">A4D02_23485</name>
</gene>
<proteinExistence type="predicted"/>
<feature type="chain" id="PRO_5045815047" description="Tissue inhibitor of metalloproteinase" evidence="1">
    <location>
        <begin position="26"/>
        <end position="142"/>
    </location>
</feature>
<dbReference type="Gene3D" id="2.40.50.120">
    <property type="match status" value="1"/>
</dbReference>
<comment type="caution">
    <text evidence="2">The sequence shown here is derived from an EMBL/GenBank/DDBJ whole genome shotgun (WGS) entry which is preliminary data.</text>
</comment>